<gene>
    <name evidence="3" type="ORF">C7460_104274</name>
</gene>
<evidence type="ECO:0000313" key="4">
    <source>
        <dbReference type="Proteomes" id="UP000256779"/>
    </source>
</evidence>
<dbReference type="EMBL" id="QREG01000004">
    <property type="protein sequence ID" value="REE01254.1"/>
    <property type="molecule type" value="Genomic_DNA"/>
</dbReference>
<dbReference type="PANTHER" id="PTHR43000">
    <property type="entry name" value="DTDP-D-GLUCOSE 4,6-DEHYDRATASE-RELATED"/>
    <property type="match status" value="1"/>
</dbReference>
<reference evidence="3 4" key="1">
    <citation type="submission" date="2018-07" db="EMBL/GenBank/DDBJ databases">
        <title>Genomic Encyclopedia of Type Strains, Phase IV (KMG-IV): sequencing the most valuable type-strain genomes for metagenomic binning, comparative biology and taxonomic classification.</title>
        <authorList>
            <person name="Goeker M."/>
        </authorList>
    </citation>
    <scope>NUCLEOTIDE SEQUENCE [LARGE SCALE GENOMIC DNA]</scope>
    <source>
        <strain evidence="3 4">DSM 4134</strain>
    </source>
</reference>
<dbReference type="Proteomes" id="UP000256779">
    <property type="component" value="Unassembled WGS sequence"/>
</dbReference>
<comment type="similarity">
    <text evidence="1">Belongs to the NAD(P)-dependent epimerase/dehydratase family.</text>
</comment>
<protein>
    <submittedName>
        <fullName evidence="3">UDP-glucose 4-epimerase</fullName>
    </submittedName>
</protein>
<sequence length="306" mass="34934">MNVLITGGAGYLGTELIKQLSQNPEVNQIKVYDNLSRDNFAFFTGHKYANHEQITFIQGELLDSRKLNKALEDVDVVYHLAAKVATPYSTTDPHFFEQVNHWGTAELVYAVEESNVQHFIYCSSIGVYGSSTTPLDESVAPNPRTFYAISKLRGEEHVARLQSKMKTHIIRSGNIYGFSRSMRFDSVINKFVFESNFNNMITIHGDGKQKRAFVHVDYISDVFNRLLTADVPAGTYNLIERNLAVLDIVDVMKEINPTLEFIFINQHLKLRNIVASTDLKLAAHMELGEKQTFKEQMEDFHKKWAF</sequence>
<dbReference type="SUPFAM" id="SSF51735">
    <property type="entry name" value="NAD(P)-binding Rossmann-fold domains"/>
    <property type="match status" value="1"/>
</dbReference>
<comment type="caution">
    <text evidence="3">The sequence shown here is derived from an EMBL/GenBank/DDBJ whole genome shotgun (WGS) entry which is preliminary data.</text>
</comment>
<dbReference type="Gene3D" id="3.40.50.720">
    <property type="entry name" value="NAD(P)-binding Rossmann-like Domain"/>
    <property type="match status" value="1"/>
</dbReference>
<keyword evidence="4" id="KW-1185">Reference proteome</keyword>
<evidence type="ECO:0000259" key="2">
    <source>
        <dbReference type="Pfam" id="PF01370"/>
    </source>
</evidence>
<accession>A0A3D9L6Z5</accession>
<dbReference type="InterPro" id="IPR036291">
    <property type="entry name" value="NAD(P)-bd_dom_sf"/>
</dbReference>
<feature type="domain" description="NAD-dependent epimerase/dehydratase" evidence="2">
    <location>
        <begin position="3"/>
        <end position="237"/>
    </location>
</feature>
<organism evidence="3 4">
    <name type="scientific">Marinoscillum furvescens DSM 4134</name>
    <dbReference type="NCBI Taxonomy" id="1122208"/>
    <lineage>
        <taxon>Bacteria</taxon>
        <taxon>Pseudomonadati</taxon>
        <taxon>Bacteroidota</taxon>
        <taxon>Cytophagia</taxon>
        <taxon>Cytophagales</taxon>
        <taxon>Reichenbachiellaceae</taxon>
        <taxon>Marinoscillum</taxon>
    </lineage>
</organism>
<dbReference type="Pfam" id="PF01370">
    <property type="entry name" value="Epimerase"/>
    <property type="match status" value="1"/>
</dbReference>
<dbReference type="InterPro" id="IPR001509">
    <property type="entry name" value="Epimerase_deHydtase"/>
</dbReference>
<dbReference type="AlphaFoldDB" id="A0A3D9L6Z5"/>
<dbReference type="RefSeq" id="WP_115867390.1">
    <property type="nucleotide sequence ID" value="NZ_QREG01000004.1"/>
</dbReference>
<proteinExistence type="inferred from homology"/>
<evidence type="ECO:0000313" key="3">
    <source>
        <dbReference type="EMBL" id="REE01254.1"/>
    </source>
</evidence>
<dbReference type="CDD" id="cd08946">
    <property type="entry name" value="SDR_e"/>
    <property type="match status" value="1"/>
</dbReference>
<evidence type="ECO:0000256" key="1">
    <source>
        <dbReference type="ARBA" id="ARBA00007637"/>
    </source>
</evidence>
<dbReference type="OrthoDB" id="9801785at2"/>
<name>A0A3D9L6Z5_MARFU</name>